<evidence type="ECO:0000256" key="5">
    <source>
        <dbReference type="ARBA" id="ARBA00023136"/>
    </source>
</evidence>
<keyword evidence="4 6" id="KW-1133">Transmembrane helix</keyword>
<feature type="transmembrane region" description="Helical" evidence="6">
    <location>
        <begin position="335"/>
        <end position="352"/>
    </location>
</feature>
<feature type="transmembrane region" description="Helical" evidence="6">
    <location>
        <begin position="83"/>
        <end position="104"/>
    </location>
</feature>
<feature type="transmembrane region" description="Helical" evidence="6">
    <location>
        <begin position="242"/>
        <end position="264"/>
    </location>
</feature>
<evidence type="ECO:0000256" key="3">
    <source>
        <dbReference type="ARBA" id="ARBA00022692"/>
    </source>
</evidence>
<dbReference type="GO" id="GO:0035673">
    <property type="term" value="F:oligopeptide transmembrane transporter activity"/>
    <property type="evidence" value="ECO:0007669"/>
    <property type="project" value="InterPro"/>
</dbReference>
<feature type="transmembrane region" description="Helical" evidence="6">
    <location>
        <begin position="309"/>
        <end position="329"/>
    </location>
</feature>
<evidence type="ECO:0000256" key="2">
    <source>
        <dbReference type="ARBA" id="ARBA00022448"/>
    </source>
</evidence>
<dbReference type="InterPro" id="IPR045035">
    <property type="entry name" value="YSL-like"/>
</dbReference>
<dbReference type="PANTHER" id="PTHR31645">
    <property type="entry name" value="OLIGOPEPTIDE TRANSPORTER YGL114W-RELATED"/>
    <property type="match status" value="1"/>
</dbReference>
<dbReference type="AlphaFoldDB" id="A0AAE9IAG6"/>
<feature type="transmembrane region" description="Helical" evidence="6">
    <location>
        <begin position="487"/>
        <end position="506"/>
    </location>
</feature>
<feature type="transmembrane region" description="Helical" evidence="6">
    <location>
        <begin position="50"/>
        <end position="71"/>
    </location>
</feature>
<keyword evidence="5 6" id="KW-0472">Membrane</keyword>
<organism evidence="7 8">
    <name type="scientific">Cupriavidus campinensis</name>
    <dbReference type="NCBI Taxonomy" id="151783"/>
    <lineage>
        <taxon>Bacteria</taxon>
        <taxon>Pseudomonadati</taxon>
        <taxon>Pseudomonadota</taxon>
        <taxon>Betaproteobacteria</taxon>
        <taxon>Burkholderiales</taxon>
        <taxon>Burkholderiaceae</taxon>
        <taxon>Cupriavidus</taxon>
    </lineage>
</organism>
<gene>
    <name evidence="7" type="ORF">M5D45_28890</name>
</gene>
<keyword evidence="2" id="KW-0813">Transport</keyword>
<name>A0AAE9IAG6_9BURK</name>
<comment type="subcellular location">
    <subcellularLocation>
        <location evidence="1">Membrane</location>
        <topology evidence="1">Multi-pass membrane protein</topology>
    </subcellularLocation>
</comment>
<feature type="transmembrane region" description="Helical" evidence="6">
    <location>
        <begin position="589"/>
        <end position="614"/>
    </location>
</feature>
<feature type="transmembrane region" description="Helical" evidence="6">
    <location>
        <begin position="200"/>
        <end position="222"/>
    </location>
</feature>
<reference evidence="7" key="1">
    <citation type="journal article" date="2022" name="Microbiol. Resour. Announc.">
        <title>Genome Sequence of Cupriavidus campinensis Strain G5, a Member of a Bacterial Consortium Capable of Polyethylene Degradation.</title>
        <authorList>
            <person name="Schneider B."/>
            <person name="Pfeiffer F."/>
            <person name="Dyall-Smith M."/>
            <person name="Kunte H.J."/>
        </authorList>
    </citation>
    <scope>NUCLEOTIDE SEQUENCE</scope>
    <source>
        <strain evidence="7">G5</strain>
    </source>
</reference>
<feature type="transmembrane region" description="Helical" evidence="6">
    <location>
        <begin position="551"/>
        <end position="568"/>
    </location>
</feature>
<evidence type="ECO:0000256" key="4">
    <source>
        <dbReference type="ARBA" id="ARBA00022989"/>
    </source>
</evidence>
<dbReference type="Pfam" id="PF03169">
    <property type="entry name" value="OPT"/>
    <property type="match status" value="1"/>
</dbReference>
<dbReference type="InterPro" id="IPR004813">
    <property type="entry name" value="OPT"/>
</dbReference>
<keyword evidence="3 6" id="KW-0812">Transmembrane</keyword>
<evidence type="ECO:0000313" key="7">
    <source>
        <dbReference type="EMBL" id="URF07071.1"/>
    </source>
</evidence>
<evidence type="ECO:0000256" key="1">
    <source>
        <dbReference type="ARBA" id="ARBA00004141"/>
    </source>
</evidence>
<dbReference type="PANTHER" id="PTHR31645:SF0">
    <property type="entry name" value="OLIGOPEPTIDE TRANSPORTER YGL114W-RELATED"/>
    <property type="match status" value="1"/>
</dbReference>
<dbReference type="Proteomes" id="UP001056132">
    <property type="component" value="Chromosome 2"/>
</dbReference>
<proteinExistence type="predicted"/>
<feature type="transmembrane region" description="Helical" evidence="6">
    <location>
        <begin position="382"/>
        <end position="399"/>
    </location>
</feature>
<reference evidence="7" key="2">
    <citation type="submission" date="2022-05" db="EMBL/GenBank/DDBJ databases">
        <authorList>
            <person name="Kunte H.-J."/>
        </authorList>
    </citation>
    <scope>NUCLEOTIDE SEQUENCE</scope>
    <source>
        <strain evidence="7">G5</strain>
    </source>
</reference>
<dbReference type="EMBL" id="CP097331">
    <property type="protein sequence ID" value="URF07071.1"/>
    <property type="molecule type" value="Genomic_DNA"/>
</dbReference>
<feature type="transmembrane region" description="Helical" evidence="6">
    <location>
        <begin position="139"/>
        <end position="157"/>
    </location>
</feature>
<accession>A0AAE9IAG6</accession>
<dbReference type="GO" id="GO:0016020">
    <property type="term" value="C:membrane"/>
    <property type="evidence" value="ECO:0007669"/>
    <property type="project" value="UniProtKB-SubCell"/>
</dbReference>
<feature type="transmembrane region" description="Helical" evidence="6">
    <location>
        <begin position="110"/>
        <end position="132"/>
    </location>
</feature>
<feature type="transmembrane region" description="Helical" evidence="6">
    <location>
        <begin position="169"/>
        <end position="188"/>
    </location>
</feature>
<feature type="transmembrane region" description="Helical" evidence="6">
    <location>
        <begin position="419"/>
        <end position="441"/>
    </location>
</feature>
<evidence type="ECO:0000313" key="8">
    <source>
        <dbReference type="Proteomes" id="UP001056132"/>
    </source>
</evidence>
<dbReference type="KEGG" id="ccam:M5D45_28890"/>
<feature type="transmembrane region" description="Helical" evidence="6">
    <location>
        <begin position="359"/>
        <end position="376"/>
    </location>
</feature>
<protein>
    <submittedName>
        <fullName evidence="7">OPT/YSL family transporter</fullName>
    </submittedName>
</protein>
<feature type="transmembrane region" description="Helical" evidence="6">
    <location>
        <begin position="21"/>
        <end position="44"/>
    </location>
</feature>
<evidence type="ECO:0000256" key="6">
    <source>
        <dbReference type="SAM" id="Phobius"/>
    </source>
</evidence>
<dbReference type="RefSeq" id="WP_250025700.1">
    <property type="nucleotide sequence ID" value="NZ_CP097331.1"/>
</dbReference>
<sequence>MSTLLTTPRWRWLPAPDTWQYHALLGAAGMLVLGPLGCVAAAYMNFSLGFFIGGQVLAGILGSAVTAGYGAAGRHGANYIQTAAASVAGMGGMVVVIQAMGWMGMDAPPLWHLIGYMLCIGMYGVGVGMLYTPLLVDRMQLTFPSGLAVANILRALTDPVLLRRSVARLGGGIALGAVAGVGVTRVAWLGAIDLSASTFGAGMIVGARIGIAALVGGLAGWALTPYFVSIGWLAPGDPYRKITFLIALGMIMGAALVDVSLLLARAWRERLPATQVPAPAVPVPASPIPASPIPASLIPASQRGLPMRWIWLWVVVWGAAVVATGAAWFGQPVGYQLLAVALVLVFALVNGISVGMVDANPISSAFVLTVILMAAVGLREPHIGLIAATVLLVSTAEACDMQQDRSTGWRLGTNRMTQFGYQVAGIVVGAVLAVLLARLFMQAYPVLRLDQTLLPADQQPARWTSAMTYKIVGALRSMTEDRSYQRLAVWIGVGIGLVTEVARKAIRASARYRRFAQSGGAGKTVDFLLDAAVLPSPYASSFGGFVNLPAAAWMAAGGVLASVVESVAKNRGAPARDAALPEDMSTTSLVGGGLIAGDALAALALGVAGLVAVVG</sequence>